<protein>
    <submittedName>
        <fullName evidence="2">HsmA family protein</fullName>
    </submittedName>
</protein>
<dbReference type="KEGG" id="hprf:HLPR_06910"/>
<name>A0AAU9EPH7_9FIRM</name>
<dbReference type="InterPro" id="IPR023813">
    <property type="entry name" value="HsmA-like"/>
</dbReference>
<evidence type="ECO:0000256" key="1">
    <source>
        <dbReference type="SAM" id="Phobius"/>
    </source>
</evidence>
<feature type="transmembrane region" description="Helical" evidence="1">
    <location>
        <begin position="6"/>
        <end position="23"/>
    </location>
</feature>
<dbReference type="NCBIfam" id="TIGR03987">
    <property type="entry name" value="HsmA family protein"/>
    <property type="match status" value="1"/>
</dbReference>
<dbReference type="RefSeq" id="WP_338536685.1">
    <property type="nucleotide sequence ID" value="NZ_AP028654.1"/>
</dbReference>
<dbReference type="AlphaFoldDB" id="A0AAU9EPH7"/>
<sequence length="120" mass="13726">MLLIIAIISMLFAVTAYTIGVFSERRAKTLNNKHVIMFWIGLFFDTLGTTTMSIISGKITFNLHGVTGLLAIVLMMLHVIWATFINRKGSEKQKVKFHKYSLFVWLIWLVPFVTGMILNM</sequence>
<evidence type="ECO:0000313" key="2">
    <source>
        <dbReference type="EMBL" id="BEP28360.1"/>
    </source>
</evidence>
<proteinExistence type="predicted"/>
<evidence type="ECO:0000313" key="3">
    <source>
        <dbReference type="Proteomes" id="UP001321786"/>
    </source>
</evidence>
<keyword evidence="1" id="KW-0812">Transmembrane</keyword>
<keyword evidence="3" id="KW-1185">Reference proteome</keyword>
<feature type="transmembrane region" description="Helical" evidence="1">
    <location>
        <begin position="61"/>
        <end position="85"/>
    </location>
</feature>
<gene>
    <name evidence="2" type="ORF">HLPR_06910</name>
</gene>
<dbReference type="EMBL" id="AP028654">
    <property type="protein sequence ID" value="BEP28360.1"/>
    <property type="molecule type" value="Genomic_DNA"/>
</dbReference>
<keyword evidence="1" id="KW-0472">Membrane</keyword>
<keyword evidence="1" id="KW-1133">Transmembrane helix</keyword>
<feature type="transmembrane region" description="Helical" evidence="1">
    <location>
        <begin position="97"/>
        <end position="118"/>
    </location>
</feature>
<organism evidence="2 3">
    <name type="scientific">Helicovermis profundi</name>
    <dbReference type="NCBI Taxonomy" id="3065157"/>
    <lineage>
        <taxon>Bacteria</taxon>
        <taxon>Bacillati</taxon>
        <taxon>Bacillota</taxon>
        <taxon>Clostridia</taxon>
        <taxon>Helicovermis</taxon>
    </lineage>
</organism>
<feature type="transmembrane region" description="Helical" evidence="1">
    <location>
        <begin position="35"/>
        <end position="55"/>
    </location>
</feature>
<reference evidence="2 3" key="1">
    <citation type="submission" date="2023-08" db="EMBL/GenBank/DDBJ databases">
        <title>Helicovermis profunda gen. nov., sp. nov., a novel mesophilic, fermentative bacterium within the Bacillota from a deep-sea hydrothermal vent chimney.</title>
        <authorList>
            <person name="Miyazaki U."/>
            <person name="Mizutani D."/>
            <person name="Hashimoto Y."/>
            <person name="Tame A."/>
            <person name="Sawayama S."/>
            <person name="Miyazaki J."/>
            <person name="Takai K."/>
            <person name="Nakagawa S."/>
        </authorList>
    </citation>
    <scope>NUCLEOTIDE SEQUENCE [LARGE SCALE GENOMIC DNA]</scope>
    <source>
        <strain evidence="2 3">S502</strain>
    </source>
</reference>
<dbReference type="Proteomes" id="UP001321786">
    <property type="component" value="Chromosome"/>
</dbReference>
<accession>A0AAU9EPH7</accession>